<proteinExistence type="predicted"/>
<accession>A0A7Z2YG21</accession>
<dbReference type="AlphaFoldDB" id="A0A7Z2YG21"/>
<dbReference type="KEGG" id="vas:GT360_21300"/>
<dbReference type="EMBL" id="CP047476">
    <property type="protein sequence ID" value="QIA66031.1"/>
    <property type="molecule type" value="Genomic_DNA"/>
</dbReference>
<keyword evidence="2" id="KW-1185">Reference proteome</keyword>
<dbReference type="Proteomes" id="UP000464262">
    <property type="component" value="Chromosome 2"/>
</dbReference>
<dbReference type="RefSeq" id="WP_164650974.1">
    <property type="nucleotide sequence ID" value="NZ_CP047476.1"/>
</dbReference>
<evidence type="ECO:0000313" key="2">
    <source>
        <dbReference type="Proteomes" id="UP000464262"/>
    </source>
</evidence>
<dbReference type="PROSITE" id="PS51257">
    <property type="entry name" value="PROKAR_LIPOPROTEIN"/>
    <property type="match status" value="1"/>
</dbReference>
<name>A0A7Z2YG21_9VIBR</name>
<gene>
    <name evidence="1" type="ORF">GT360_21300</name>
</gene>
<reference evidence="1 2" key="1">
    <citation type="submission" date="2020-01" db="EMBL/GenBank/DDBJ databases">
        <title>Whole genome and functional gene identification of agarase of Vibrio HN897.</title>
        <authorList>
            <person name="Liu Y."/>
            <person name="Zhao Z."/>
        </authorList>
    </citation>
    <scope>NUCLEOTIDE SEQUENCE [LARGE SCALE GENOMIC DNA]</scope>
    <source>
        <strain evidence="1 2">HN897</strain>
    </source>
</reference>
<sequence>MAGKILKTVWKATQNIVGWAGLAIACYTLYSQTIGKNHEMTIVVTSIDVHRDQLILGVLFNNSGDFIETVIDGGISLPTSEYSSYGYHLQECFTPISIKEKDAVHKYFRVHVPLGGDHKSETQTVTRPLHIKYDIVMPDGAVSTQNKELGTISHRLSDGLIERIEGTSSLLTVDFEVGGTRDIGNHYIPETYDYDLARYSGCKFGV</sequence>
<protein>
    <submittedName>
        <fullName evidence="1">Uncharacterized protein</fullName>
    </submittedName>
</protein>
<organism evidence="1 2">
    <name type="scientific">Vibrio astriarenae</name>
    <dbReference type="NCBI Taxonomy" id="1481923"/>
    <lineage>
        <taxon>Bacteria</taxon>
        <taxon>Pseudomonadati</taxon>
        <taxon>Pseudomonadota</taxon>
        <taxon>Gammaproteobacteria</taxon>
        <taxon>Vibrionales</taxon>
        <taxon>Vibrionaceae</taxon>
        <taxon>Vibrio</taxon>
    </lineage>
</organism>
<evidence type="ECO:0000313" key="1">
    <source>
        <dbReference type="EMBL" id="QIA66031.1"/>
    </source>
</evidence>